<evidence type="ECO:0000313" key="2">
    <source>
        <dbReference type="EMBL" id="OTN77847.1"/>
    </source>
</evidence>
<organism evidence="2 3">
    <name type="scientific">Candidatus Enterococcus testudinis</name>
    <dbReference type="NCBI Taxonomy" id="1834191"/>
    <lineage>
        <taxon>Bacteria</taxon>
        <taxon>Bacillati</taxon>
        <taxon>Bacillota</taxon>
        <taxon>Bacilli</taxon>
        <taxon>Lactobacillales</taxon>
        <taxon>Enterococcaceae</taxon>
        <taxon>Enterococcus</taxon>
    </lineage>
</organism>
<evidence type="ECO:0000259" key="1">
    <source>
        <dbReference type="Pfam" id="PF01844"/>
    </source>
</evidence>
<proteinExistence type="predicted"/>
<comment type="caution">
    <text evidence="2">The sequence shown here is derived from an EMBL/GenBank/DDBJ whole genome shotgun (WGS) entry which is preliminary data.</text>
</comment>
<gene>
    <name evidence="2" type="ORF">A5886_002948</name>
</gene>
<dbReference type="EMBL" id="NGKU01000001">
    <property type="protein sequence ID" value="OTN77847.1"/>
    <property type="molecule type" value="Genomic_DNA"/>
</dbReference>
<dbReference type="GO" id="GO:0004519">
    <property type="term" value="F:endonuclease activity"/>
    <property type="evidence" value="ECO:0007669"/>
    <property type="project" value="InterPro"/>
</dbReference>
<dbReference type="Proteomes" id="UP000195043">
    <property type="component" value="Unassembled WGS sequence"/>
</dbReference>
<dbReference type="Pfam" id="PF01844">
    <property type="entry name" value="HNH"/>
    <property type="match status" value="1"/>
</dbReference>
<name>A0A242A9W9_9ENTE</name>
<dbReference type="GO" id="GO:0003676">
    <property type="term" value="F:nucleic acid binding"/>
    <property type="evidence" value="ECO:0007669"/>
    <property type="project" value="InterPro"/>
</dbReference>
<accession>A0A242A9W9</accession>
<dbReference type="InterPro" id="IPR003615">
    <property type="entry name" value="HNH_nuc"/>
</dbReference>
<dbReference type="GO" id="GO:0008270">
    <property type="term" value="F:zinc ion binding"/>
    <property type="evidence" value="ECO:0007669"/>
    <property type="project" value="InterPro"/>
</dbReference>
<dbReference type="InterPro" id="IPR002711">
    <property type="entry name" value="HNH"/>
</dbReference>
<evidence type="ECO:0000313" key="3">
    <source>
        <dbReference type="Proteomes" id="UP000195043"/>
    </source>
</evidence>
<dbReference type="AlphaFoldDB" id="A0A242A9W9"/>
<reference evidence="2 3" key="1">
    <citation type="submission" date="2017-05" db="EMBL/GenBank/DDBJ databases">
        <title>The Genome Sequence of Enterococcus sp. 8G7_MSG3316.</title>
        <authorList>
            <consortium name="The Broad Institute Genomics Platform"/>
            <consortium name="The Broad Institute Genomic Center for Infectious Diseases"/>
            <person name="Earl A."/>
            <person name="Manson A."/>
            <person name="Schwartman J."/>
            <person name="Gilmore M."/>
            <person name="Abouelleil A."/>
            <person name="Cao P."/>
            <person name="Chapman S."/>
            <person name="Cusick C."/>
            <person name="Shea T."/>
            <person name="Young S."/>
            <person name="Neafsey D."/>
            <person name="Nusbaum C."/>
            <person name="Birren B."/>
        </authorList>
    </citation>
    <scope>NUCLEOTIDE SEQUENCE [LARGE SCALE GENOMIC DNA]</scope>
    <source>
        <strain evidence="2 3">8G7_MSG3316</strain>
    </source>
</reference>
<dbReference type="CDD" id="cd00085">
    <property type="entry name" value="HNHc"/>
    <property type="match status" value="1"/>
</dbReference>
<protein>
    <recommendedName>
        <fullName evidence="1">HNH domain-containing protein</fullName>
    </recommendedName>
</protein>
<sequence>MQEWLFPCNPNYYDVKGAFGSLNKINWKQNRDVLVGDTVYIYIGKPDQEIKYETKVIDVDLPRTSIDDSKFVKDGTTYVNHGRYMTLEFVKEFRDRELTYQDMVQNGLRTVQSQIKISDQLKFFINSRKNIGKHSQKKQYFFVFQNESYKDEKAGQYLWAPKSNQKKHSISHWKRMTEIKKDDIIFHSVNRKIKAISIAQTNCLSEDRPPELKETWTTAGWKVSSQYYELEEEFNISDHIEVLMKLQPDNNGPFNVNGNRKQGYLFSANKAMFDYIMEEVIKVQKNSSNRSILQELLEQQVDIEERLDQELVDGIDGLIEAYVNQPVDYKPQPEPKPQLDFLGKKSSYKRNKEVAIKALKRANYECEIDKSHPSFKRRTTKVNYTEPHHLIPMAKQGNFSYSLDVEANIVSLCSNCHNQIHYGADYKEMISKLHIKREKELTQAGIQIDLDTLIEYY</sequence>
<dbReference type="RefSeq" id="WP_218776648.1">
    <property type="nucleotide sequence ID" value="NZ_NGKU01000001.1"/>
</dbReference>
<feature type="domain" description="HNH" evidence="1">
    <location>
        <begin position="383"/>
        <end position="421"/>
    </location>
</feature>
<keyword evidence="3" id="KW-1185">Reference proteome</keyword>
<dbReference type="Gene3D" id="1.10.30.50">
    <property type="match status" value="1"/>
</dbReference>